<organism evidence="1">
    <name type="scientific">Tetraselmis sp. GSL018</name>
    <dbReference type="NCBI Taxonomy" id="582737"/>
    <lineage>
        <taxon>Eukaryota</taxon>
        <taxon>Viridiplantae</taxon>
        <taxon>Chlorophyta</taxon>
        <taxon>core chlorophytes</taxon>
        <taxon>Chlorodendrophyceae</taxon>
        <taxon>Chlorodendrales</taxon>
        <taxon>Chlorodendraceae</taxon>
        <taxon>Tetraselmis</taxon>
    </lineage>
</organism>
<protein>
    <submittedName>
        <fullName evidence="1">Uncharacterized protein</fullName>
    </submittedName>
</protein>
<gene>
    <name evidence="1" type="ORF">TSPGSL018_13647</name>
</gene>
<reference evidence="1" key="1">
    <citation type="submission" date="2014-05" db="EMBL/GenBank/DDBJ databases">
        <title>The transcriptome of the halophilic microalga Tetraselmis sp. GSL018 isolated from the Great Salt Lake, Utah.</title>
        <authorList>
            <person name="Jinkerson R.E."/>
            <person name="D'Adamo S."/>
            <person name="Posewitz M.C."/>
        </authorList>
    </citation>
    <scope>NUCLEOTIDE SEQUENCE</scope>
    <source>
        <strain evidence="1">GSL018</strain>
    </source>
</reference>
<proteinExistence type="predicted"/>
<dbReference type="EMBL" id="GBEZ01020208">
    <property type="protein sequence ID" value="JAC66437.1"/>
    <property type="molecule type" value="Transcribed_RNA"/>
</dbReference>
<accession>A0A061R0H0</accession>
<sequence length="50" mass="5457">QAADHEGGEAWAPLCVGFVDSKQHECILYCLLFFTVEGMVVDYALRPAVG</sequence>
<evidence type="ECO:0000313" key="1">
    <source>
        <dbReference type="EMBL" id="JAC66437.1"/>
    </source>
</evidence>
<feature type="non-terminal residue" evidence="1">
    <location>
        <position position="1"/>
    </location>
</feature>
<dbReference type="AlphaFoldDB" id="A0A061R0H0"/>
<name>A0A061R0H0_9CHLO</name>